<evidence type="ECO:0000259" key="5">
    <source>
        <dbReference type="PROSITE" id="PS51085"/>
    </source>
</evidence>
<keyword evidence="2" id="KW-0479">Metal-binding</keyword>
<dbReference type="CDD" id="cd00207">
    <property type="entry name" value="fer2"/>
    <property type="match status" value="1"/>
</dbReference>
<dbReference type="Gene3D" id="3.10.20.30">
    <property type="match status" value="1"/>
</dbReference>
<evidence type="ECO:0000256" key="4">
    <source>
        <dbReference type="ARBA" id="ARBA00023014"/>
    </source>
</evidence>
<dbReference type="PANTHER" id="PTHR23426:SF67">
    <property type="entry name" value="2FE-2S FERREDOXIN-TYPE DOMAIN-CONTAINING PROTEIN"/>
    <property type="match status" value="1"/>
</dbReference>
<accession>A0ABN0YHE8</accession>
<evidence type="ECO:0000313" key="6">
    <source>
        <dbReference type="EMBL" id="GAA0395631.1"/>
    </source>
</evidence>
<dbReference type="SUPFAM" id="SSF54292">
    <property type="entry name" value="2Fe-2S ferredoxin-like"/>
    <property type="match status" value="1"/>
</dbReference>
<evidence type="ECO:0000313" key="7">
    <source>
        <dbReference type="Proteomes" id="UP001500791"/>
    </source>
</evidence>
<dbReference type="PANTHER" id="PTHR23426">
    <property type="entry name" value="FERREDOXIN/ADRENODOXIN"/>
    <property type="match status" value="1"/>
</dbReference>
<dbReference type="PROSITE" id="PS51085">
    <property type="entry name" value="2FE2S_FER_2"/>
    <property type="match status" value="1"/>
</dbReference>
<proteinExistence type="predicted"/>
<dbReference type="PRINTS" id="PR00355">
    <property type="entry name" value="ADRENODOXIN"/>
</dbReference>
<dbReference type="EMBL" id="BAAAEJ010000008">
    <property type="protein sequence ID" value="GAA0395631.1"/>
    <property type="molecule type" value="Genomic_DNA"/>
</dbReference>
<dbReference type="Pfam" id="PF00111">
    <property type="entry name" value="Fer2"/>
    <property type="match status" value="1"/>
</dbReference>
<protein>
    <submittedName>
        <fullName evidence="6">2Fe-2S iron-sulfur cluster-binding protein</fullName>
    </submittedName>
</protein>
<gene>
    <name evidence="6" type="ORF">GCM10009093_22720</name>
</gene>
<name>A0ABN0YHE8_9CAUL</name>
<keyword evidence="1" id="KW-0001">2Fe-2S</keyword>
<dbReference type="InterPro" id="IPR001055">
    <property type="entry name" value="Adrenodoxin-like"/>
</dbReference>
<evidence type="ECO:0000256" key="2">
    <source>
        <dbReference type="ARBA" id="ARBA00022723"/>
    </source>
</evidence>
<keyword evidence="3" id="KW-0408">Iron</keyword>
<comment type="caution">
    <text evidence="6">The sequence shown here is derived from an EMBL/GenBank/DDBJ whole genome shotgun (WGS) entry which is preliminary data.</text>
</comment>
<keyword evidence="4" id="KW-0411">Iron-sulfur</keyword>
<evidence type="ECO:0000256" key="3">
    <source>
        <dbReference type="ARBA" id="ARBA00023004"/>
    </source>
</evidence>
<dbReference type="InterPro" id="IPR001041">
    <property type="entry name" value="2Fe-2S_ferredoxin-type"/>
</dbReference>
<dbReference type="Proteomes" id="UP001500791">
    <property type="component" value="Unassembled WGS sequence"/>
</dbReference>
<keyword evidence="7" id="KW-1185">Reference proteome</keyword>
<evidence type="ECO:0000256" key="1">
    <source>
        <dbReference type="ARBA" id="ARBA00022714"/>
    </source>
</evidence>
<sequence length="112" mass="12127">MDDCNPMPFITFIQPDGSEQVVDADSGASLMAYATRDGVAGIEAECGGQMSCGTCHVHIHPDWQAEVGQAQGFERNMLDWRDNFDEAASRLSCQIILTDAMEGMKVSVPNAD</sequence>
<reference evidence="6 7" key="1">
    <citation type="journal article" date="2019" name="Int. J. Syst. Evol. Microbiol.">
        <title>The Global Catalogue of Microorganisms (GCM) 10K type strain sequencing project: providing services to taxonomists for standard genome sequencing and annotation.</title>
        <authorList>
            <consortium name="The Broad Institute Genomics Platform"/>
            <consortium name="The Broad Institute Genome Sequencing Center for Infectious Disease"/>
            <person name="Wu L."/>
            <person name="Ma J."/>
        </authorList>
    </citation>
    <scope>NUCLEOTIDE SEQUENCE [LARGE SCALE GENOMIC DNA]</scope>
    <source>
        <strain evidence="6 7">JCM 13476</strain>
    </source>
</reference>
<dbReference type="InterPro" id="IPR012675">
    <property type="entry name" value="Beta-grasp_dom_sf"/>
</dbReference>
<organism evidence="6 7">
    <name type="scientific">Brevundimonas terrae</name>
    <dbReference type="NCBI Taxonomy" id="363631"/>
    <lineage>
        <taxon>Bacteria</taxon>
        <taxon>Pseudomonadati</taxon>
        <taxon>Pseudomonadota</taxon>
        <taxon>Alphaproteobacteria</taxon>
        <taxon>Caulobacterales</taxon>
        <taxon>Caulobacteraceae</taxon>
        <taxon>Brevundimonas</taxon>
    </lineage>
</organism>
<feature type="domain" description="2Fe-2S ferredoxin-type" evidence="5">
    <location>
        <begin position="8"/>
        <end position="112"/>
    </location>
</feature>
<dbReference type="InterPro" id="IPR036010">
    <property type="entry name" value="2Fe-2S_ferredoxin-like_sf"/>
</dbReference>